<evidence type="ECO:0000256" key="4">
    <source>
        <dbReference type="ARBA" id="ARBA00023136"/>
    </source>
</evidence>
<evidence type="ECO:0000259" key="6">
    <source>
        <dbReference type="PROSITE" id="PS50850"/>
    </source>
</evidence>
<feature type="transmembrane region" description="Helical" evidence="5">
    <location>
        <begin position="312"/>
        <end position="334"/>
    </location>
</feature>
<evidence type="ECO:0000256" key="1">
    <source>
        <dbReference type="ARBA" id="ARBA00004141"/>
    </source>
</evidence>
<evidence type="ECO:0000256" key="2">
    <source>
        <dbReference type="ARBA" id="ARBA00022692"/>
    </source>
</evidence>
<evidence type="ECO:0000313" key="8">
    <source>
        <dbReference type="Proteomes" id="UP000319627"/>
    </source>
</evidence>
<feature type="transmembrane region" description="Helical" evidence="5">
    <location>
        <begin position="261"/>
        <end position="280"/>
    </location>
</feature>
<feature type="transmembrane region" description="Helical" evidence="5">
    <location>
        <begin position="169"/>
        <end position="189"/>
    </location>
</feature>
<dbReference type="PROSITE" id="PS50850">
    <property type="entry name" value="MFS"/>
    <property type="match status" value="1"/>
</dbReference>
<dbReference type="Pfam" id="PF07690">
    <property type="entry name" value="MFS_1"/>
    <property type="match status" value="1"/>
</dbReference>
<dbReference type="InterPro" id="IPR020846">
    <property type="entry name" value="MFS_dom"/>
</dbReference>
<sequence length="409" mass="42629">MKTIEQGSRRTYVTILLCFIVALIEGIDLQSAGIAAPGLAAAFQLSPSMMGAVFSTSILGLLPGALVGGWLADRYGRKRVLICAVILFGVFSIASALAWDLSSLLAVRFLTGLGLGAALPNLIALTSEAVDTRHRGTAVSLMYCGIPLGGALAAGFGMWTADIVDGWKLIFHVGGIAPLFIVPLLMLCLPESSAYQKRRQRSQEALPNSSWQQLFREGVAVPTLLLWLSYFFTLMVVYMLLNWLPSLLLGQGFSKTQASTVQILFNIGGATGSIVLGLLLDRWRPVALVALTYAGILGALAGLGLANGFVGLVVAGFTAGFFAIGGQLVLYALAPAFYPVDVRGTGIGAAVAIGRLGSISGPLVAGQMLAMGTGTIGVMLASTPGVVVAALAVFYLLGRRDQVQAPVPA</sequence>
<comment type="subcellular location">
    <subcellularLocation>
        <location evidence="1">Membrane</location>
        <topology evidence="1">Multi-pass membrane protein</topology>
    </subcellularLocation>
</comment>
<keyword evidence="2 5" id="KW-0812">Transmembrane</keyword>
<dbReference type="PANTHER" id="PTHR23508:SF10">
    <property type="entry name" value="CARBOXYLIC ACID TRANSPORTER PROTEIN HOMOLOG"/>
    <property type="match status" value="1"/>
</dbReference>
<feature type="transmembrane region" description="Helical" evidence="5">
    <location>
        <begin position="287"/>
        <end position="306"/>
    </location>
</feature>
<dbReference type="PANTHER" id="PTHR23508">
    <property type="entry name" value="CARBOXYLIC ACID TRANSPORTER PROTEIN HOMOLOG"/>
    <property type="match status" value="1"/>
</dbReference>
<dbReference type="InterPro" id="IPR005829">
    <property type="entry name" value="Sugar_transporter_CS"/>
</dbReference>
<dbReference type="AlphaFoldDB" id="A0A562IZ76"/>
<dbReference type="InterPro" id="IPR036259">
    <property type="entry name" value="MFS_trans_sf"/>
</dbReference>
<dbReference type="NCBIfam" id="NF008586">
    <property type="entry name" value="PRK11551.1"/>
    <property type="match status" value="1"/>
</dbReference>
<organism evidence="7 8">
    <name type="scientific">Azomonas agilis</name>
    <dbReference type="NCBI Taxonomy" id="116849"/>
    <lineage>
        <taxon>Bacteria</taxon>
        <taxon>Pseudomonadati</taxon>
        <taxon>Pseudomonadota</taxon>
        <taxon>Gammaproteobacteria</taxon>
        <taxon>Pseudomonadales</taxon>
        <taxon>Pseudomonadaceae</taxon>
        <taxon>Azomonas</taxon>
    </lineage>
</organism>
<feature type="transmembrane region" description="Helical" evidence="5">
    <location>
        <begin position="137"/>
        <end position="157"/>
    </location>
</feature>
<dbReference type="Gene3D" id="1.20.1250.20">
    <property type="entry name" value="MFS general substrate transporter like domains"/>
    <property type="match status" value="2"/>
</dbReference>
<keyword evidence="3 5" id="KW-1133">Transmembrane helix</keyword>
<evidence type="ECO:0000256" key="3">
    <source>
        <dbReference type="ARBA" id="ARBA00022989"/>
    </source>
</evidence>
<gene>
    <name evidence="7" type="ORF">LX59_01384</name>
</gene>
<reference evidence="7 8" key="1">
    <citation type="submission" date="2019-07" db="EMBL/GenBank/DDBJ databases">
        <title>Genomic Encyclopedia of Type Strains, Phase I: the one thousand microbial genomes (KMG-I) project.</title>
        <authorList>
            <person name="Kyrpides N."/>
        </authorList>
    </citation>
    <scope>NUCLEOTIDE SEQUENCE [LARGE SCALE GENOMIC DNA]</scope>
    <source>
        <strain evidence="7 8">DSM 375</strain>
    </source>
</reference>
<dbReference type="OrthoDB" id="6627132at2"/>
<feature type="transmembrane region" description="Helical" evidence="5">
    <location>
        <begin position="52"/>
        <end position="72"/>
    </location>
</feature>
<feature type="transmembrane region" description="Helical" evidence="5">
    <location>
        <begin position="346"/>
        <end position="370"/>
    </location>
</feature>
<dbReference type="CDD" id="cd17365">
    <property type="entry name" value="MFS_PcaK_like"/>
    <property type="match status" value="1"/>
</dbReference>
<name>A0A562IZ76_9GAMM</name>
<keyword evidence="8" id="KW-1185">Reference proteome</keyword>
<feature type="transmembrane region" description="Helical" evidence="5">
    <location>
        <begin position="79"/>
        <end position="99"/>
    </location>
</feature>
<dbReference type="GO" id="GO:0046943">
    <property type="term" value="F:carboxylic acid transmembrane transporter activity"/>
    <property type="evidence" value="ECO:0007669"/>
    <property type="project" value="TreeGrafter"/>
</dbReference>
<accession>A0A562IZ76</accession>
<dbReference type="RefSeq" id="WP_144571105.1">
    <property type="nucleotide sequence ID" value="NZ_VLKG01000004.1"/>
</dbReference>
<feature type="transmembrane region" description="Helical" evidence="5">
    <location>
        <begin position="219"/>
        <end position="241"/>
    </location>
</feature>
<comment type="caution">
    <text evidence="7">The sequence shown here is derived from an EMBL/GenBank/DDBJ whole genome shotgun (WGS) entry which is preliminary data.</text>
</comment>
<proteinExistence type="predicted"/>
<keyword evidence="4 5" id="KW-0472">Membrane</keyword>
<dbReference type="PROSITE" id="PS00216">
    <property type="entry name" value="SUGAR_TRANSPORT_1"/>
    <property type="match status" value="1"/>
</dbReference>
<feature type="domain" description="Major facilitator superfamily (MFS) profile" evidence="6">
    <location>
        <begin position="14"/>
        <end position="401"/>
    </location>
</feature>
<feature type="transmembrane region" description="Helical" evidence="5">
    <location>
        <begin position="376"/>
        <end position="397"/>
    </location>
</feature>
<dbReference type="GO" id="GO:0005886">
    <property type="term" value="C:plasma membrane"/>
    <property type="evidence" value="ECO:0007669"/>
    <property type="project" value="TreeGrafter"/>
</dbReference>
<evidence type="ECO:0000256" key="5">
    <source>
        <dbReference type="SAM" id="Phobius"/>
    </source>
</evidence>
<evidence type="ECO:0000313" key="7">
    <source>
        <dbReference type="EMBL" id="TWH75874.1"/>
    </source>
</evidence>
<dbReference type="PROSITE" id="PS00217">
    <property type="entry name" value="SUGAR_TRANSPORT_2"/>
    <property type="match status" value="1"/>
</dbReference>
<dbReference type="EMBL" id="VLKG01000004">
    <property type="protein sequence ID" value="TWH75874.1"/>
    <property type="molecule type" value="Genomic_DNA"/>
</dbReference>
<dbReference type="SUPFAM" id="SSF103473">
    <property type="entry name" value="MFS general substrate transporter"/>
    <property type="match status" value="1"/>
</dbReference>
<dbReference type="InterPro" id="IPR011701">
    <property type="entry name" value="MFS"/>
</dbReference>
<protein>
    <submittedName>
        <fullName evidence="7">AAHS family 3-hydroxyphenylpropionic acid transporter</fullName>
    </submittedName>
</protein>
<feature type="transmembrane region" description="Helical" evidence="5">
    <location>
        <begin position="105"/>
        <end position="125"/>
    </location>
</feature>
<dbReference type="Proteomes" id="UP000319627">
    <property type="component" value="Unassembled WGS sequence"/>
</dbReference>